<gene>
    <name evidence="2" type="ordered locus">TREPR_0145</name>
</gene>
<keyword evidence="2" id="KW-0540">Nuclease</keyword>
<dbReference type="InterPro" id="IPR012337">
    <property type="entry name" value="RNaseH-like_sf"/>
</dbReference>
<reference evidence="3" key="1">
    <citation type="submission" date="2009-12" db="EMBL/GenBank/DDBJ databases">
        <title>Complete sequence of Treponema primitia strain ZAS-2.</title>
        <authorList>
            <person name="Tetu S.G."/>
            <person name="Matson E."/>
            <person name="Ren Q."/>
            <person name="Seshadri R."/>
            <person name="Elbourne L."/>
            <person name="Hassan K.A."/>
            <person name="Durkin A."/>
            <person name="Radune D."/>
            <person name="Mohamoud Y."/>
            <person name="Shay R."/>
            <person name="Jin S."/>
            <person name="Zhang X."/>
            <person name="Lucey K."/>
            <person name="Ballor N.R."/>
            <person name="Ottesen E."/>
            <person name="Rosenthal R."/>
            <person name="Allen A."/>
            <person name="Leadbetter J.R."/>
            <person name="Paulsen I.T."/>
        </authorList>
    </citation>
    <scope>NUCLEOTIDE SEQUENCE [LARGE SCALE GENOMIC DNA]</scope>
    <source>
        <strain evidence="3">ATCC BAA-887 / DSM 12427 / ZAS-2</strain>
    </source>
</reference>
<evidence type="ECO:0000313" key="3">
    <source>
        <dbReference type="Proteomes" id="UP000009223"/>
    </source>
</evidence>
<dbReference type="Proteomes" id="UP000009223">
    <property type="component" value="Chromosome"/>
</dbReference>
<dbReference type="Gene3D" id="3.30.420.10">
    <property type="entry name" value="Ribonuclease H-like superfamily/Ribonuclease H"/>
    <property type="match status" value="1"/>
</dbReference>
<feature type="domain" description="3'-5' exonuclease" evidence="1">
    <location>
        <begin position="4"/>
        <end position="175"/>
    </location>
</feature>
<dbReference type="Pfam" id="PF00570">
    <property type="entry name" value="HRDC"/>
    <property type="match status" value="1"/>
</dbReference>
<reference evidence="2 3" key="2">
    <citation type="journal article" date="2011" name="ISME J.">
        <title>RNA-seq reveals cooperative metabolic interactions between two termite-gut spirochete species in co-culture.</title>
        <authorList>
            <person name="Rosenthal A.Z."/>
            <person name="Matson E.G."/>
            <person name="Eldar A."/>
            <person name="Leadbetter J.R."/>
        </authorList>
    </citation>
    <scope>NUCLEOTIDE SEQUENCE [LARGE SCALE GENOMIC DNA]</scope>
    <source>
        <strain evidence="3">ATCC BAA-887 / DSM 12427 / ZAS-2</strain>
    </source>
</reference>
<dbReference type="Gene3D" id="1.10.150.80">
    <property type="entry name" value="HRDC domain"/>
    <property type="match status" value="1"/>
</dbReference>
<dbReference type="EMBL" id="CP001843">
    <property type="protein sequence ID" value="AEF86939.1"/>
    <property type="molecule type" value="Genomic_DNA"/>
</dbReference>
<proteinExistence type="predicted"/>
<dbReference type="GO" id="GO:0003676">
    <property type="term" value="F:nucleic acid binding"/>
    <property type="evidence" value="ECO:0007669"/>
    <property type="project" value="InterPro"/>
</dbReference>
<dbReference type="SUPFAM" id="SSF53098">
    <property type="entry name" value="Ribonuclease H-like"/>
    <property type="match status" value="1"/>
</dbReference>
<dbReference type="HOGENOM" id="CLU_042387_1_0_12"/>
<dbReference type="Pfam" id="PF01612">
    <property type="entry name" value="DNA_pol_A_exo1"/>
    <property type="match status" value="1"/>
</dbReference>
<dbReference type="RefSeq" id="WP_015706328.1">
    <property type="nucleotide sequence ID" value="NC_015578.1"/>
</dbReference>
<dbReference type="InterPro" id="IPR044876">
    <property type="entry name" value="HRDC_dom_sf"/>
</dbReference>
<dbReference type="InterPro" id="IPR036397">
    <property type="entry name" value="RNaseH_sf"/>
</dbReference>
<keyword evidence="2" id="KW-0378">Hydrolase</keyword>
<sequence>MDNFTLIENESGLIAFRNYLHRENIDKISMDFEGDYNLHAYGEKLCLIQIFDGKRYFIIDPLKIRNEELILFFENKKIVKYMYGTESDISLIYKQYGVKLASVFDQKILVDLLEIEPRGLDAILKNILNIETKNKKKFQMLNWLRRPIDKEALQYALNDVAYLFQINAILMDRIIKENKYNDLLLSIIKRDFEVEKERVPGVFRKIEFKNLAKGKKDTFTKIHALRDEIAREYNLPPNNLLSNEAIFNLVNGMESPGKVRLDKKITEKTKNEIIERLKGLLT</sequence>
<dbReference type="InterPro" id="IPR002121">
    <property type="entry name" value="HRDC_dom"/>
</dbReference>
<dbReference type="PANTHER" id="PTHR47649:SF1">
    <property type="entry name" value="RIBONUCLEASE D"/>
    <property type="match status" value="1"/>
</dbReference>
<evidence type="ECO:0000259" key="1">
    <source>
        <dbReference type="SMART" id="SM00474"/>
    </source>
</evidence>
<accession>F5YMH5</accession>
<dbReference type="STRING" id="545694.TREPR_0145"/>
<protein>
    <submittedName>
        <fullName evidence="2">3'-5' exonuclease domain protein</fullName>
        <ecNumber evidence="2">3.6.1.-</ecNumber>
    </submittedName>
</protein>
<dbReference type="InterPro" id="IPR010997">
    <property type="entry name" value="HRDC-like_sf"/>
</dbReference>
<keyword evidence="3" id="KW-1185">Reference proteome</keyword>
<dbReference type="InterPro" id="IPR002562">
    <property type="entry name" value="3'-5'_exonuclease_dom"/>
</dbReference>
<dbReference type="SUPFAM" id="SSF47819">
    <property type="entry name" value="HRDC-like"/>
    <property type="match status" value="1"/>
</dbReference>
<name>F5YMH5_TREPZ</name>
<dbReference type="EC" id="3.6.1.-" evidence="2"/>
<organism evidence="2 3">
    <name type="scientific">Treponema primitia (strain ATCC BAA-887 / DSM 12427 / ZAS-2)</name>
    <dbReference type="NCBI Taxonomy" id="545694"/>
    <lineage>
        <taxon>Bacteria</taxon>
        <taxon>Pseudomonadati</taxon>
        <taxon>Spirochaetota</taxon>
        <taxon>Spirochaetia</taxon>
        <taxon>Spirochaetales</taxon>
        <taxon>Treponemataceae</taxon>
        <taxon>Treponema</taxon>
    </lineage>
</organism>
<dbReference type="InterPro" id="IPR051086">
    <property type="entry name" value="RNase_D-like"/>
</dbReference>
<dbReference type="SMART" id="SM00474">
    <property type="entry name" value="35EXOc"/>
    <property type="match status" value="1"/>
</dbReference>
<dbReference type="AlphaFoldDB" id="F5YMH5"/>
<dbReference type="GO" id="GO:0000166">
    <property type="term" value="F:nucleotide binding"/>
    <property type="evidence" value="ECO:0007669"/>
    <property type="project" value="InterPro"/>
</dbReference>
<dbReference type="GO" id="GO:0006139">
    <property type="term" value="P:nucleobase-containing compound metabolic process"/>
    <property type="evidence" value="ECO:0007669"/>
    <property type="project" value="InterPro"/>
</dbReference>
<evidence type="ECO:0000313" key="2">
    <source>
        <dbReference type="EMBL" id="AEF86939.1"/>
    </source>
</evidence>
<dbReference type="PANTHER" id="PTHR47649">
    <property type="entry name" value="RIBONUCLEASE D"/>
    <property type="match status" value="1"/>
</dbReference>
<dbReference type="OrthoDB" id="144122at2"/>
<dbReference type="KEGG" id="tpi:TREPR_0145"/>
<dbReference type="GO" id="GO:0008408">
    <property type="term" value="F:3'-5' exonuclease activity"/>
    <property type="evidence" value="ECO:0007669"/>
    <property type="project" value="InterPro"/>
</dbReference>
<keyword evidence="2" id="KW-0269">Exonuclease</keyword>
<dbReference type="eggNOG" id="COG0349">
    <property type="taxonomic scope" value="Bacteria"/>
</dbReference>